<organism evidence="6 7">
    <name type="scientific">Allorhizobium borbori</name>
    <dbReference type="NCBI Taxonomy" id="485907"/>
    <lineage>
        <taxon>Bacteria</taxon>
        <taxon>Pseudomonadati</taxon>
        <taxon>Pseudomonadota</taxon>
        <taxon>Alphaproteobacteria</taxon>
        <taxon>Hyphomicrobiales</taxon>
        <taxon>Rhizobiaceae</taxon>
        <taxon>Rhizobium/Agrobacterium group</taxon>
        <taxon>Allorhizobium</taxon>
    </lineage>
</organism>
<dbReference type="EMBL" id="JACIDU010000027">
    <property type="protein sequence ID" value="MBB4105703.1"/>
    <property type="molecule type" value="Genomic_DNA"/>
</dbReference>
<evidence type="ECO:0000256" key="3">
    <source>
        <dbReference type="ARBA" id="ARBA00022729"/>
    </source>
</evidence>
<dbReference type="CDD" id="cd01536">
    <property type="entry name" value="PBP1_ABC_sugar_binding-like"/>
    <property type="match status" value="1"/>
</dbReference>
<evidence type="ECO:0000256" key="2">
    <source>
        <dbReference type="ARBA" id="ARBA00007639"/>
    </source>
</evidence>
<dbReference type="Proteomes" id="UP000584824">
    <property type="component" value="Unassembled WGS sequence"/>
</dbReference>
<sequence length="351" mass="37572">MTETREELDMKKCLKMLLAAAMLSTGLAAPSLHAADDPNPAAYAAALKGKRVLLVPMAMGFDLAQGWSAILKREVDAFGGVFETRDPNWSVEAGAQAITEAISSETKPDVLIVMSPDLNSYSKLMKKAQAEGIYVVLVDNPANFKADAYVGGDWTQLGRLEAEAVVKGCGPNSSKKIGLVQGDQVNATSLYQYAGIMEVLEKKYPDFKVVAKPDSNWDATTSRNVTTTMLQQTPDICGIIDFWDGDATGAAAAIREAGKQDSVFLVTTGGGEKTADCDKIADGTYGAVVMTELAQETHNMVAIIKYLLQSGQKPGTASPLIYTLMKATTKENLRPDSCWDLKALQADAEGK</sequence>
<name>A0A7W6K5Q9_9HYPH</name>
<dbReference type="Pfam" id="PF13407">
    <property type="entry name" value="Peripla_BP_4"/>
    <property type="match status" value="1"/>
</dbReference>
<gene>
    <name evidence="6" type="ORF">GGQ66_004291</name>
</gene>
<evidence type="ECO:0000256" key="1">
    <source>
        <dbReference type="ARBA" id="ARBA00004196"/>
    </source>
</evidence>
<dbReference type="InterPro" id="IPR028082">
    <property type="entry name" value="Peripla_BP_I"/>
</dbReference>
<reference evidence="6 7" key="1">
    <citation type="submission" date="2020-08" db="EMBL/GenBank/DDBJ databases">
        <title>Genomic Encyclopedia of Type Strains, Phase IV (KMG-IV): sequencing the most valuable type-strain genomes for metagenomic binning, comparative biology and taxonomic classification.</title>
        <authorList>
            <person name="Goeker M."/>
        </authorList>
    </citation>
    <scope>NUCLEOTIDE SEQUENCE [LARGE SCALE GENOMIC DNA]</scope>
    <source>
        <strain evidence="6 7">DSM 26385</strain>
    </source>
</reference>
<keyword evidence="7" id="KW-1185">Reference proteome</keyword>
<comment type="similarity">
    <text evidence="2">Belongs to the bacterial solute-binding protein 2 family.</text>
</comment>
<dbReference type="GO" id="GO:0030313">
    <property type="term" value="C:cell envelope"/>
    <property type="evidence" value="ECO:0007669"/>
    <property type="project" value="UniProtKB-SubCell"/>
</dbReference>
<protein>
    <submittedName>
        <fullName evidence="6">Ribose transport system substrate-binding protein</fullName>
    </submittedName>
</protein>
<evidence type="ECO:0000259" key="5">
    <source>
        <dbReference type="Pfam" id="PF13407"/>
    </source>
</evidence>
<dbReference type="PANTHER" id="PTHR46847">
    <property type="entry name" value="D-ALLOSE-BINDING PERIPLASMIC PROTEIN-RELATED"/>
    <property type="match status" value="1"/>
</dbReference>
<feature type="chain" id="PRO_5030959793" evidence="4">
    <location>
        <begin position="35"/>
        <end position="351"/>
    </location>
</feature>
<evidence type="ECO:0000256" key="4">
    <source>
        <dbReference type="SAM" id="SignalP"/>
    </source>
</evidence>
<dbReference type="AlphaFoldDB" id="A0A7W6K5Q9"/>
<dbReference type="PANTHER" id="PTHR46847:SF1">
    <property type="entry name" value="D-ALLOSE-BINDING PERIPLASMIC PROTEIN-RELATED"/>
    <property type="match status" value="1"/>
</dbReference>
<dbReference type="SUPFAM" id="SSF53822">
    <property type="entry name" value="Periplasmic binding protein-like I"/>
    <property type="match status" value="1"/>
</dbReference>
<feature type="domain" description="Periplasmic binding protein" evidence="5">
    <location>
        <begin position="67"/>
        <end position="312"/>
    </location>
</feature>
<comment type="subcellular location">
    <subcellularLocation>
        <location evidence="1">Cell envelope</location>
    </subcellularLocation>
</comment>
<evidence type="ECO:0000313" key="6">
    <source>
        <dbReference type="EMBL" id="MBB4105703.1"/>
    </source>
</evidence>
<proteinExistence type="inferred from homology"/>
<dbReference type="InterPro" id="IPR025997">
    <property type="entry name" value="SBP_2_dom"/>
</dbReference>
<feature type="signal peptide" evidence="4">
    <location>
        <begin position="1"/>
        <end position="34"/>
    </location>
</feature>
<dbReference type="Gene3D" id="3.40.50.2300">
    <property type="match status" value="2"/>
</dbReference>
<accession>A0A7W6K5Q9</accession>
<dbReference type="GO" id="GO:0030246">
    <property type="term" value="F:carbohydrate binding"/>
    <property type="evidence" value="ECO:0007669"/>
    <property type="project" value="UniProtKB-ARBA"/>
</dbReference>
<keyword evidence="3 4" id="KW-0732">Signal</keyword>
<evidence type="ECO:0000313" key="7">
    <source>
        <dbReference type="Proteomes" id="UP000584824"/>
    </source>
</evidence>
<comment type="caution">
    <text evidence="6">The sequence shown here is derived from an EMBL/GenBank/DDBJ whole genome shotgun (WGS) entry which is preliminary data.</text>
</comment>